<evidence type="ECO:0000313" key="3">
    <source>
        <dbReference type="EMBL" id="EOY18985.1"/>
    </source>
</evidence>
<dbReference type="SUPFAM" id="SSF53633">
    <property type="entry name" value="Carbamate kinase-like"/>
    <property type="match status" value="1"/>
</dbReference>
<organism evidence="3 4">
    <name type="scientific">Theobroma cacao</name>
    <name type="common">Cacao</name>
    <name type="synonym">Cocoa</name>
    <dbReference type="NCBI Taxonomy" id="3641"/>
    <lineage>
        <taxon>Eukaryota</taxon>
        <taxon>Viridiplantae</taxon>
        <taxon>Streptophyta</taxon>
        <taxon>Embryophyta</taxon>
        <taxon>Tracheophyta</taxon>
        <taxon>Spermatophyta</taxon>
        <taxon>Magnoliopsida</taxon>
        <taxon>eudicotyledons</taxon>
        <taxon>Gunneridae</taxon>
        <taxon>Pentapetalae</taxon>
        <taxon>rosids</taxon>
        <taxon>malvids</taxon>
        <taxon>Malvales</taxon>
        <taxon>Malvaceae</taxon>
        <taxon>Byttnerioideae</taxon>
        <taxon>Theobroma</taxon>
    </lineage>
</organism>
<sequence>MSCHENFSLIHPHAPPALPSKNSISLLRTPTTIKKPEPEYRKDSEEWSDTALACLLEAYTEKFNQLNRGRDWEEVAEALSERRAGGADEDRGEKQKTGKSVEQCKNKIDNLKKRYKVELQRISGGGGSSHWHWFKQMEAIMGNLGSCSSGRGLEGEDRSGLSNLGKQATKSYLVLLCCRRSPSPTAGHEPSNILRKEKSSFVWWHWGWHWESSLYSRHSSSSESFRDCRHSMSGALLKGANGDGVYDCHSDNGSVALDRISFREVVSSGFTSMDMMAITYCEENGIPVVVFNLLEPGNISRALCGERVGTSIDQQGRDESEL</sequence>
<dbReference type="EMBL" id="CM001888">
    <property type="protein sequence ID" value="EOY18985.1"/>
    <property type="molecule type" value="Genomic_DNA"/>
</dbReference>
<dbReference type="eggNOG" id="ENOG502RQM9">
    <property type="taxonomic scope" value="Eukaryota"/>
</dbReference>
<dbReference type="InterPro" id="IPR036393">
    <property type="entry name" value="AceGlu_kinase-like_sf"/>
</dbReference>
<feature type="domain" description="Myb/SANT-like DNA-binding" evidence="2">
    <location>
        <begin position="45"/>
        <end position="140"/>
    </location>
</feature>
<accession>A0A061FNS2</accession>
<dbReference type="GO" id="GO:0016301">
    <property type="term" value="F:kinase activity"/>
    <property type="evidence" value="ECO:0007669"/>
    <property type="project" value="UniProtKB-KW"/>
</dbReference>
<dbReference type="PANTHER" id="PTHR42833">
    <property type="entry name" value="URIDYLATE KINASE"/>
    <property type="match status" value="1"/>
</dbReference>
<evidence type="ECO:0000313" key="4">
    <source>
        <dbReference type="Proteomes" id="UP000026915"/>
    </source>
</evidence>
<dbReference type="AlphaFoldDB" id="A0A061FNS2"/>
<evidence type="ECO:0000256" key="1">
    <source>
        <dbReference type="SAM" id="MobiDB-lite"/>
    </source>
</evidence>
<name>A0A061FNS2_THECC</name>
<dbReference type="HOGENOM" id="CLU_033861_3_0_1"/>
<gene>
    <name evidence="3" type="ORF">TCM_043551</name>
</gene>
<dbReference type="Proteomes" id="UP000026915">
    <property type="component" value="Chromosome 10"/>
</dbReference>
<dbReference type="Gramene" id="EOY18985">
    <property type="protein sequence ID" value="EOY18985"/>
    <property type="gene ID" value="TCM_043551"/>
</dbReference>
<keyword evidence="4" id="KW-1185">Reference proteome</keyword>
<evidence type="ECO:0000259" key="2">
    <source>
        <dbReference type="Pfam" id="PF13837"/>
    </source>
</evidence>
<feature type="region of interest" description="Disordered" evidence="1">
    <location>
        <begin position="81"/>
        <end position="101"/>
    </location>
</feature>
<dbReference type="STRING" id="3641.A0A061FNS2"/>
<proteinExistence type="predicted"/>
<feature type="compositionally biased region" description="Basic and acidic residues" evidence="1">
    <location>
        <begin position="81"/>
        <end position="96"/>
    </location>
</feature>
<keyword evidence="3" id="KW-0808">Transferase</keyword>
<dbReference type="Pfam" id="PF13837">
    <property type="entry name" value="Myb_DNA-bind_4"/>
    <property type="match status" value="1"/>
</dbReference>
<reference evidence="3 4" key="1">
    <citation type="journal article" date="2013" name="Genome Biol.">
        <title>The genome sequence of the most widely cultivated cacao type and its use to identify candidate genes regulating pod color.</title>
        <authorList>
            <person name="Motamayor J.C."/>
            <person name="Mockaitis K."/>
            <person name="Schmutz J."/>
            <person name="Haiminen N."/>
            <person name="Iii D.L."/>
            <person name="Cornejo O."/>
            <person name="Findley S.D."/>
            <person name="Zheng P."/>
            <person name="Utro F."/>
            <person name="Royaert S."/>
            <person name="Saski C."/>
            <person name="Jenkins J."/>
            <person name="Podicheti R."/>
            <person name="Zhao M."/>
            <person name="Scheffler B.E."/>
            <person name="Stack J.C."/>
            <person name="Feltus F.A."/>
            <person name="Mustiga G.M."/>
            <person name="Amores F."/>
            <person name="Phillips W."/>
            <person name="Marelli J.P."/>
            <person name="May G.D."/>
            <person name="Shapiro H."/>
            <person name="Ma J."/>
            <person name="Bustamante C.D."/>
            <person name="Schnell R.J."/>
            <person name="Main D."/>
            <person name="Gilbert D."/>
            <person name="Parida L."/>
            <person name="Kuhn D.N."/>
        </authorList>
    </citation>
    <scope>NUCLEOTIDE SEQUENCE [LARGE SCALE GENOMIC DNA]</scope>
    <source>
        <strain evidence="4">cv. Matina 1-6</strain>
    </source>
</reference>
<dbReference type="InterPro" id="IPR044822">
    <property type="entry name" value="Myb_DNA-bind_4"/>
</dbReference>
<dbReference type="Gene3D" id="3.40.1160.10">
    <property type="entry name" value="Acetylglutamate kinase-like"/>
    <property type="match status" value="1"/>
</dbReference>
<protein>
    <submittedName>
        <fullName evidence="3">Aspartate/glutamate/uridylate kinase family protein, putative</fullName>
    </submittedName>
</protein>
<dbReference type="InParanoid" id="A0A061FNS2"/>
<keyword evidence="3" id="KW-0418">Kinase</keyword>
<dbReference type="PANTHER" id="PTHR42833:SF7">
    <property type="entry name" value="UMP KINASE"/>
    <property type="match status" value="1"/>
</dbReference>